<proteinExistence type="predicted"/>
<dbReference type="EMBL" id="LAZR01054505">
    <property type="protein sequence ID" value="KKK78407.1"/>
    <property type="molecule type" value="Genomic_DNA"/>
</dbReference>
<reference evidence="2" key="1">
    <citation type="journal article" date="2015" name="Nature">
        <title>Complex archaea that bridge the gap between prokaryotes and eukaryotes.</title>
        <authorList>
            <person name="Spang A."/>
            <person name="Saw J.H."/>
            <person name="Jorgensen S.L."/>
            <person name="Zaremba-Niedzwiedzka K."/>
            <person name="Martijn J."/>
            <person name="Lind A.E."/>
            <person name="van Eijk R."/>
            <person name="Schleper C."/>
            <person name="Guy L."/>
            <person name="Ettema T.J."/>
        </authorList>
    </citation>
    <scope>NUCLEOTIDE SEQUENCE</scope>
</reference>
<gene>
    <name evidence="2" type="ORF">LCGC14_2843870</name>
</gene>
<name>A0A0F8YAH8_9ZZZZ</name>
<sequence length="150" mass="17075">KKEKEIAIAELERERKRIEADGERQKKIIEVDAEAQQIKRKLIAQAEGEAANIKQQMLAQAEGFKKQVEAMSSADERFLAVQLTNILPEIFKHIKPDKMFIMGDGNEVFSSLSKAIMPFLQLLPEYSDKIKGFFNNGGVEKIKEILVKKN</sequence>
<dbReference type="AlphaFoldDB" id="A0A0F8YAH8"/>
<keyword evidence="1" id="KW-0175">Coiled coil</keyword>
<comment type="caution">
    <text evidence="2">The sequence shown here is derived from an EMBL/GenBank/DDBJ whole genome shotgun (WGS) entry which is preliminary data.</text>
</comment>
<evidence type="ECO:0000313" key="2">
    <source>
        <dbReference type="EMBL" id="KKK78407.1"/>
    </source>
</evidence>
<feature type="coiled-coil region" evidence="1">
    <location>
        <begin position="1"/>
        <end position="28"/>
    </location>
</feature>
<organism evidence="2">
    <name type="scientific">marine sediment metagenome</name>
    <dbReference type="NCBI Taxonomy" id="412755"/>
    <lineage>
        <taxon>unclassified sequences</taxon>
        <taxon>metagenomes</taxon>
        <taxon>ecological metagenomes</taxon>
    </lineage>
</organism>
<evidence type="ECO:0008006" key="3">
    <source>
        <dbReference type="Google" id="ProtNLM"/>
    </source>
</evidence>
<feature type="non-terminal residue" evidence="2">
    <location>
        <position position="1"/>
    </location>
</feature>
<accession>A0A0F8YAH8</accession>
<protein>
    <recommendedName>
        <fullName evidence="3">Flotillin C-terminal domain-containing protein</fullName>
    </recommendedName>
</protein>
<evidence type="ECO:0000256" key="1">
    <source>
        <dbReference type="SAM" id="Coils"/>
    </source>
</evidence>